<dbReference type="Proteomes" id="UP000287394">
    <property type="component" value="Chromosome"/>
</dbReference>
<evidence type="ECO:0000313" key="4">
    <source>
        <dbReference type="Proteomes" id="UP000287394"/>
    </source>
</evidence>
<dbReference type="EMBL" id="AP025739">
    <property type="protein sequence ID" value="BDI30747.1"/>
    <property type="molecule type" value="Genomic_DNA"/>
</dbReference>
<name>A0A402CTF0_9BACT</name>
<protein>
    <submittedName>
        <fullName evidence="3">Uncharacterized protein</fullName>
    </submittedName>
</protein>
<dbReference type="AlphaFoldDB" id="A0A402CTF0"/>
<gene>
    <name evidence="3" type="ORF">CCAX7_27980</name>
</gene>
<feature type="chain" id="PRO_5043523316" evidence="2">
    <location>
        <begin position="26"/>
        <end position="235"/>
    </location>
</feature>
<evidence type="ECO:0000256" key="2">
    <source>
        <dbReference type="SAM" id="SignalP"/>
    </source>
</evidence>
<feature type="region of interest" description="Disordered" evidence="1">
    <location>
        <begin position="32"/>
        <end position="79"/>
    </location>
</feature>
<evidence type="ECO:0000256" key="1">
    <source>
        <dbReference type="SAM" id="MobiDB-lite"/>
    </source>
</evidence>
<keyword evidence="4" id="KW-1185">Reference proteome</keyword>
<organism evidence="3 4">
    <name type="scientific">Capsulimonas corticalis</name>
    <dbReference type="NCBI Taxonomy" id="2219043"/>
    <lineage>
        <taxon>Bacteria</taxon>
        <taxon>Bacillati</taxon>
        <taxon>Armatimonadota</taxon>
        <taxon>Armatimonadia</taxon>
        <taxon>Capsulimonadales</taxon>
        <taxon>Capsulimonadaceae</taxon>
        <taxon>Capsulimonas</taxon>
    </lineage>
</organism>
<dbReference type="KEGG" id="ccot:CCAX7_27980"/>
<sequence>MPITVTGHLCSFVSVFAFAAAPVFAQDVSPPPKAPLSPTVLPPGPSASLDGAAHSSDAATMPSAVDTPEASKPKKHHSFPRIGVDYGTFAPADHRTKDAFGGAWTSIGLGIGAVKQPLSHGKLSFDLSIYSKKSGDTHAFMAPVGIEYRRALIPYAPGHRPSLLPYAGLTLDYVATDLCVPKDDVHSRFRFTEGGSVFLGATVGGRGFVEWRYLGIGKVRGFNLSGVKFDAGIRF</sequence>
<proteinExistence type="predicted"/>
<reference evidence="3 4" key="1">
    <citation type="journal article" date="2019" name="Int. J. Syst. Evol. Microbiol.">
        <title>Capsulimonas corticalis gen. nov., sp. nov., an aerobic capsulated bacterium, of a novel bacterial order, Capsulimonadales ord. nov., of the class Armatimonadia of the phylum Armatimonadetes.</title>
        <authorList>
            <person name="Li J."/>
            <person name="Kudo C."/>
            <person name="Tonouchi A."/>
        </authorList>
    </citation>
    <scope>NUCLEOTIDE SEQUENCE [LARGE SCALE GENOMIC DNA]</scope>
    <source>
        <strain evidence="3 4">AX-7</strain>
    </source>
</reference>
<feature type="compositionally biased region" description="Pro residues" evidence="1">
    <location>
        <begin position="32"/>
        <end position="45"/>
    </location>
</feature>
<evidence type="ECO:0000313" key="3">
    <source>
        <dbReference type="EMBL" id="BDI30747.1"/>
    </source>
</evidence>
<keyword evidence="2" id="KW-0732">Signal</keyword>
<accession>A0A402CTF0</accession>
<feature type="signal peptide" evidence="2">
    <location>
        <begin position="1"/>
        <end position="25"/>
    </location>
</feature>
<dbReference type="RefSeq" id="WP_125205895.1">
    <property type="nucleotide sequence ID" value="NZ_AP025739.1"/>
</dbReference>